<keyword evidence="1" id="KW-0472">Membrane</keyword>
<keyword evidence="1" id="KW-1133">Transmembrane helix</keyword>
<dbReference type="AlphaFoldDB" id="A0A398CMI2"/>
<dbReference type="OrthoDB" id="1708273at2"/>
<evidence type="ECO:0000256" key="1">
    <source>
        <dbReference type="SAM" id="Phobius"/>
    </source>
</evidence>
<feature type="transmembrane region" description="Helical" evidence="1">
    <location>
        <begin position="226"/>
        <end position="247"/>
    </location>
</feature>
<gene>
    <name evidence="2" type="ORF">D3H35_17245</name>
</gene>
<proteinExistence type="predicted"/>
<feature type="transmembrane region" description="Helical" evidence="1">
    <location>
        <begin position="310"/>
        <end position="334"/>
    </location>
</feature>
<reference evidence="2 3" key="1">
    <citation type="submission" date="2018-09" db="EMBL/GenBank/DDBJ databases">
        <title>Cohnella cavernae sp. nov., isolated from a karst cave.</title>
        <authorList>
            <person name="Zhu H."/>
        </authorList>
    </citation>
    <scope>NUCLEOTIDE SEQUENCE [LARGE SCALE GENOMIC DNA]</scope>
    <source>
        <strain evidence="2 3">K2E09-144</strain>
    </source>
</reference>
<keyword evidence="1" id="KW-0812">Transmembrane</keyword>
<evidence type="ECO:0000313" key="3">
    <source>
        <dbReference type="Proteomes" id="UP000266340"/>
    </source>
</evidence>
<sequence>MLFFRECKKILFSVTFLLLIAGALLMTSSEEVLDFSGQAIEMPKPGQESYGMQNKDIPEIIMPAALQSLYREFGINSYTAYPIGFYKKVKLNENKQRQMADILSALTGIPADKLQAAEGGAEDAGFSLQGGELKSQGDGRYTIDVPDNTSAKNDAPSQVAPKDGIAYDDFKAFMKRANNLIGGGSSYSETYLIGFGSVPITYEEAVESYKLTKERDRFTGAYARLFADYILIILSVMPVFVAVAVSLKDKRAGISELIYTRSVSSAKVIATRYSAILLCVMVPVIALSYISNATAWKLYDGMTLNYFAPLQYELGWILPSVMISAAIGLFLTELTNTPIAIAVQGLWWFIDMNQGIMESAGGYSLLRLMPRHNSLSRTQDFLDQLDSLVANRLLMAGLALILIAATIVVYEQKRRGRFDGFGVKKWFAGMVNRQNKFAA</sequence>
<evidence type="ECO:0000313" key="2">
    <source>
        <dbReference type="EMBL" id="RIE02449.1"/>
    </source>
</evidence>
<name>A0A398CMI2_9BACL</name>
<accession>A0A398CMI2</accession>
<comment type="caution">
    <text evidence="2">The sequence shown here is derived from an EMBL/GenBank/DDBJ whole genome shotgun (WGS) entry which is preliminary data.</text>
</comment>
<dbReference type="EMBL" id="QXJM01000039">
    <property type="protein sequence ID" value="RIE02449.1"/>
    <property type="molecule type" value="Genomic_DNA"/>
</dbReference>
<keyword evidence="3" id="KW-1185">Reference proteome</keyword>
<feature type="transmembrane region" description="Helical" evidence="1">
    <location>
        <begin position="389"/>
        <end position="410"/>
    </location>
</feature>
<organism evidence="2 3">
    <name type="scientific">Cohnella faecalis</name>
    <dbReference type="NCBI Taxonomy" id="2315694"/>
    <lineage>
        <taxon>Bacteria</taxon>
        <taxon>Bacillati</taxon>
        <taxon>Bacillota</taxon>
        <taxon>Bacilli</taxon>
        <taxon>Bacillales</taxon>
        <taxon>Paenibacillaceae</taxon>
        <taxon>Cohnella</taxon>
    </lineage>
</organism>
<protein>
    <submittedName>
        <fullName evidence="2">Uncharacterized protein</fullName>
    </submittedName>
</protein>
<dbReference type="RefSeq" id="WP_119150488.1">
    <property type="nucleotide sequence ID" value="NZ_QXJM01000039.1"/>
</dbReference>
<dbReference type="Proteomes" id="UP000266340">
    <property type="component" value="Unassembled WGS sequence"/>
</dbReference>
<feature type="transmembrane region" description="Helical" evidence="1">
    <location>
        <begin position="268"/>
        <end position="290"/>
    </location>
</feature>